<dbReference type="GO" id="GO:0007166">
    <property type="term" value="P:cell surface receptor signaling pathway"/>
    <property type="evidence" value="ECO:0007669"/>
    <property type="project" value="TreeGrafter"/>
</dbReference>
<dbReference type="AlphaFoldDB" id="A0AAW0ME11"/>
<dbReference type="PROSITE" id="PS50835">
    <property type="entry name" value="IG_LIKE"/>
    <property type="match status" value="2"/>
</dbReference>
<dbReference type="SMART" id="SM00408">
    <property type="entry name" value="IGc2"/>
    <property type="match status" value="1"/>
</dbReference>
<dbReference type="InterPro" id="IPR007110">
    <property type="entry name" value="Ig-like_dom"/>
</dbReference>
<feature type="domain" description="Ig-like" evidence="11">
    <location>
        <begin position="150"/>
        <end position="290"/>
    </location>
</feature>
<feature type="domain" description="Ig-like" evidence="11">
    <location>
        <begin position="1"/>
        <end position="103"/>
    </location>
</feature>
<dbReference type="SUPFAM" id="SSF48726">
    <property type="entry name" value="Immunoglobulin"/>
    <property type="match status" value="3"/>
</dbReference>
<accession>A0AAW0ME11</accession>
<keyword evidence="10" id="KW-0393">Immunoglobulin domain</keyword>
<dbReference type="InterPro" id="IPR036179">
    <property type="entry name" value="Ig-like_dom_sf"/>
</dbReference>
<dbReference type="InterPro" id="IPR003599">
    <property type="entry name" value="Ig_sub"/>
</dbReference>
<sequence length="317" mass="36347">MSKYEAVTCAFHQSCVLPCSFEPGPDPVIHWIKEPHETTPVHSYYYNQNQLQDQPQNYTGRTSLFEKQLSTGNASLLLSEVKGQDAGRYKCYVNTKKNYEKVSYVNFKFHAPVLSVSLQKQDEKLVCRSENIYPKPSVSWSLSPESVDKPQTFINPSADGLWSVLSSVSLPDSLPHEYICNVSTTHSWRSATYRRQHKYIDLLHDVEIPCTEPKAPVKSLIWKFNHNQTILNQSRPEPVVYNESWRHFVDGVTQSNYSLVLKDLSANREGLFSCEISTDTGEIFIHTEVTDREKHWSYIQLLIAAICLPWHFVSCPA</sequence>
<dbReference type="Gene3D" id="2.60.40.10">
    <property type="entry name" value="Immunoglobulins"/>
    <property type="match status" value="3"/>
</dbReference>
<dbReference type="SMART" id="SM00409">
    <property type="entry name" value="IG"/>
    <property type="match status" value="2"/>
</dbReference>
<dbReference type="InterPro" id="IPR003598">
    <property type="entry name" value="Ig_sub2"/>
</dbReference>
<dbReference type="PANTHER" id="PTHR25466">
    <property type="entry name" value="T-LYMPHOCYTE ACTIVATION ANTIGEN"/>
    <property type="match status" value="1"/>
</dbReference>
<dbReference type="GO" id="GO:0042102">
    <property type="term" value="P:positive regulation of T cell proliferation"/>
    <property type="evidence" value="ECO:0007669"/>
    <property type="project" value="TreeGrafter"/>
</dbReference>
<evidence type="ECO:0000256" key="7">
    <source>
        <dbReference type="ARBA" id="ARBA00023157"/>
    </source>
</evidence>
<evidence type="ECO:0000256" key="4">
    <source>
        <dbReference type="ARBA" id="ARBA00022729"/>
    </source>
</evidence>
<evidence type="ECO:0000259" key="11">
    <source>
        <dbReference type="PROSITE" id="PS50835"/>
    </source>
</evidence>
<dbReference type="GO" id="GO:0009897">
    <property type="term" value="C:external side of plasma membrane"/>
    <property type="evidence" value="ECO:0007669"/>
    <property type="project" value="TreeGrafter"/>
</dbReference>
<dbReference type="FunFam" id="2.60.40.10:FF:000142">
    <property type="entry name" value="V-set domain-containing T-cell activation inhibitor 1"/>
    <property type="match status" value="1"/>
</dbReference>
<keyword evidence="13" id="KW-1185">Reference proteome</keyword>
<name>A0AAW0ME11_9GOBI</name>
<evidence type="ECO:0000256" key="3">
    <source>
        <dbReference type="ARBA" id="ARBA00022692"/>
    </source>
</evidence>
<dbReference type="InterPro" id="IPR013783">
    <property type="entry name" value="Ig-like_fold"/>
</dbReference>
<dbReference type="GO" id="GO:0042130">
    <property type="term" value="P:negative regulation of T cell proliferation"/>
    <property type="evidence" value="ECO:0007669"/>
    <property type="project" value="TreeGrafter"/>
</dbReference>
<evidence type="ECO:0000256" key="10">
    <source>
        <dbReference type="ARBA" id="ARBA00023319"/>
    </source>
</evidence>
<dbReference type="GO" id="GO:0006955">
    <property type="term" value="P:immune response"/>
    <property type="evidence" value="ECO:0007669"/>
    <property type="project" value="TreeGrafter"/>
</dbReference>
<protein>
    <recommendedName>
        <fullName evidence="11">Ig-like domain-containing protein</fullName>
    </recommendedName>
</protein>
<dbReference type="EMBL" id="JBBPFD010000686">
    <property type="protein sequence ID" value="KAK7877545.1"/>
    <property type="molecule type" value="Genomic_DNA"/>
</dbReference>
<keyword evidence="4" id="KW-0732">Signal</keyword>
<evidence type="ECO:0000256" key="6">
    <source>
        <dbReference type="ARBA" id="ARBA00023136"/>
    </source>
</evidence>
<keyword evidence="3" id="KW-0812">Transmembrane</keyword>
<comment type="caution">
    <text evidence="12">The sequence shown here is derived from an EMBL/GenBank/DDBJ whole genome shotgun (WGS) entry which is preliminary data.</text>
</comment>
<keyword evidence="7" id="KW-1015">Disulfide bond</keyword>
<evidence type="ECO:0000256" key="2">
    <source>
        <dbReference type="ARBA" id="ARBA00022475"/>
    </source>
</evidence>
<dbReference type="InterPro" id="IPR051713">
    <property type="entry name" value="T-cell_Activation_Regulation"/>
</dbReference>
<evidence type="ECO:0000256" key="5">
    <source>
        <dbReference type="ARBA" id="ARBA00022989"/>
    </source>
</evidence>
<evidence type="ECO:0000256" key="9">
    <source>
        <dbReference type="ARBA" id="ARBA00023180"/>
    </source>
</evidence>
<dbReference type="SMART" id="SM00406">
    <property type="entry name" value="IGv"/>
    <property type="match status" value="1"/>
</dbReference>
<keyword evidence="9" id="KW-0325">Glycoprotein</keyword>
<evidence type="ECO:0000256" key="1">
    <source>
        <dbReference type="ARBA" id="ARBA00004251"/>
    </source>
</evidence>
<keyword evidence="5" id="KW-1133">Transmembrane helix</keyword>
<keyword evidence="2" id="KW-1003">Cell membrane</keyword>
<keyword evidence="6" id="KW-0472">Membrane</keyword>
<evidence type="ECO:0000256" key="8">
    <source>
        <dbReference type="ARBA" id="ARBA00023170"/>
    </source>
</evidence>
<dbReference type="Pfam" id="PF07686">
    <property type="entry name" value="V-set"/>
    <property type="match status" value="1"/>
</dbReference>
<dbReference type="GO" id="GO:0071222">
    <property type="term" value="P:cellular response to lipopolysaccharide"/>
    <property type="evidence" value="ECO:0007669"/>
    <property type="project" value="TreeGrafter"/>
</dbReference>
<comment type="subcellular location">
    <subcellularLocation>
        <location evidence="1">Cell membrane</location>
        <topology evidence="1">Single-pass type I membrane protein</topology>
    </subcellularLocation>
</comment>
<dbReference type="GO" id="GO:0031295">
    <property type="term" value="P:T cell costimulation"/>
    <property type="evidence" value="ECO:0007669"/>
    <property type="project" value="TreeGrafter"/>
</dbReference>
<dbReference type="Proteomes" id="UP001460270">
    <property type="component" value="Unassembled WGS sequence"/>
</dbReference>
<evidence type="ECO:0000313" key="13">
    <source>
        <dbReference type="Proteomes" id="UP001460270"/>
    </source>
</evidence>
<keyword evidence="8" id="KW-0675">Receptor</keyword>
<proteinExistence type="predicted"/>
<dbReference type="PANTHER" id="PTHR25466:SF14">
    <property type="entry name" value="BUTYROPHILIN SUBFAMILY 2 MEMBER A2-LIKE-RELATED"/>
    <property type="match status" value="1"/>
</dbReference>
<evidence type="ECO:0000313" key="12">
    <source>
        <dbReference type="EMBL" id="KAK7877545.1"/>
    </source>
</evidence>
<dbReference type="InterPro" id="IPR013106">
    <property type="entry name" value="Ig_V-set"/>
</dbReference>
<reference evidence="13" key="1">
    <citation type="submission" date="2024-04" db="EMBL/GenBank/DDBJ databases">
        <title>Salinicola lusitanus LLJ914,a marine bacterium isolated from the Okinawa Trough.</title>
        <authorList>
            <person name="Li J."/>
        </authorList>
    </citation>
    <scope>NUCLEOTIDE SEQUENCE [LARGE SCALE GENOMIC DNA]</scope>
</reference>
<organism evidence="12 13">
    <name type="scientific">Mugilogobius chulae</name>
    <name type="common">yellowstripe goby</name>
    <dbReference type="NCBI Taxonomy" id="88201"/>
    <lineage>
        <taxon>Eukaryota</taxon>
        <taxon>Metazoa</taxon>
        <taxon>Chordata</taxon>
        <taxon>Craniata</taxon>
        <taxon>Vertebrata</taxon>
        <taxon>Euteleostomi</taxon>
        <taxon>Actinopterygii</taxon>
        <taxon>Neopterygii</taxon>
        <taxon>Teleostei</taxon>
        <taxon>Neoteleostei</taxon>
        <taxon>Acanthomorphata</taxon>
        <taxon>Gobiaria</taxon>
        <taxon>Gobiiformes</taxon>
        <taxon>Gobioidei</taxon>
        <taxon>Gobiidae</taxon>
        <taxon>Gobionellinae</taxon>
        <taxon>Mugilogobius</taxon>
    </lineage>
</organism>
<gene>
    <name evidence="12" type="ORF">WMY93_031733</name>
</gene>